<evidence type="ECO:0000259" key="2">
    <source>
        <dbReference type="PROSITE" id="PS50076"/>
    </source>
</evidence>
<sequence>MVKDTEYYDLLGVSSTATDIEIKKGYRRAALKWHPDKNPNNPDAERIFKEIAEAYQVLSDPQTRALYDELGRDGLQSTGSAPPQDIDPMEFFTMIFGGDASKAYIGELNFLQMMFDAENDESKEGGGGEEEKNDKFVHNGDSFADVAKSGDEALHERRKKFDSESIKKQREAEEAKVAALSKSLKEKLDAVVDPTDPNDATMHSFLDSVNKDIENLKLESFGIQICHLIGKIYTFKAATFLKSKKLFGTIHKITSNLKQSKDTVKGMLEMLNSASEAQNSLAAMQALEDPDMDPYQRVQYEQAMTGKFISVAWASSKFEITQTLYAVCDKVLNDKSVNLETRKKRAQLLLAMGTLFANAQRDASEEEDQMVFEKLMEDASHIKSRDLRRQAYAKQRAQKVNSTRQNTNTNQNNNNSPPTIHPPKSPSTTSTTTTTTTTTTSSPSPSSRSPFAKLKKFL</sequence>
<accession>A0A4V4NFK1</accession>
<name>A0A4V4NFK1_9ASCO</name>
<feature type="compositionally biased region" description="Low complexity" evidence="1">
    <location>
        <begin position="426"/>
        <end position="450"/>
    </location>
</feature>
<evidence type="ECO:0000256" key="1">
    <source>
        <dbReference type="SAM" id="MobiDB-lite"/>
    </source>
</evidence>
<gene>
    <name evidence="3" type="ORF">CANINC_002999</name>
</gene>
<evidence type="ECO:0000313" key="4">
    <source>
        <dbReference type="Proteomes" id="UP000307173"/>
    </source>
</evidence>
<feature type="domain" description="J" evidence="2">
    <location>
        <begin position="6"/>
        <end position="71"/>
    </location>
</feature>
<feature type="compositionally biased region" description="Low complexity" evidence="1">
    <location>
        <begin position="401"/>
        <end position="418"/>
    </location>
</feature>
<dbReference type="PROSITE" id="PS50076">
    <property type="entry name" value="DNAJ_2"/>
    <property type="match status" value="1"/>
</dbReference>
<feature type="compositionally biased region" description="Basic and acidic residues" evidence="1">
    <location>
        <begin position="120"/>
        <end position="138"/>
    </location>
</feature>
<dbReference type="InterPro" id="IPR018253">
    <property type="entry name" value="DnaJ_domain_CS"/>
</dbReference>
<proteinExistence type="predicted"/>
<protein>
    <recommendedName>
        <fullName evidence="2">J domain-containing protein</fullName>
    </recommendedName>
</protein>
<dbReference type="EMBL" id="SELW01000486">
    <property type="protein sequence ID" value="TID24743.1"/>
    <property type="molecule type" value="Genomic_DNA"/>
</dbReference>
<dbReference type="InterPro" id="IPR036869">
    <property type="entry name" value="J_dom_sf"/>
</dbReference>
<dbReference type="Gene3D" id="1.10.287.110">
    <property type="entry name" value="DnaJ domain"/>
    <property type="match status" value="1"/>
</dbReference>
<evidence type="ECO:0000313" key="3">
    <source>
        <dbReference type="EMBL" id="TID24743.1"/>
    </source>
</evidence>
<dbReference type="InterPro" id="IPR001623">
    <property type="entry name" value="DnaJ_domain"/>
</dbReference>
<organism evidence="3 4">
    <name type="scientific">Pichia inconspicua</name>
    <dbReference type="NCBI Taxonomy" id="52247"/>
    <lineage>
        <taxon>Eukaryota</taxon>
        <taxon>Fungi</taxon>
        <taxon>Dikarya</taxon>
        <taxon>Ascomycota</taxon>
        <taxon>Saccharomycotina</taxon>
        <taxon>Pichiomycetes</taxon>
        <taxon>Pichiales</taxon>
        <taxon>Pichiaceae</taxon>
        <taxon>Pichia</taxon>
    </lineage>
</organism>
<dbReference type="GO" id="GO:0005829">
    <property type="term" value="C:cytosol"/>
    <property type="evidence" value="ECO:0007669"/>
    <property type="project" value="TreeGrafter"/>
</dbReference>
<feature type="region of interest" description="Disordered" evidence="1">
    <location>
        <begin position="119"/>
        <end position="139"/>
    </location>
</feature>
<reference evidence="3 4" key="1">
    <citation type="journal article" date="2019" name="Front. Genet.">
        <title>Whole-Genome Sequencing of the Opportunistic Yeast Pathogen Candida inconspicua Uncovers Its Hybrid Origin.</title>
        <authorList>
            <person name="Mixao V."/>
            <person name="Hansen A.P."/>
            <person name="Saus E."/>
            <person name="Boekhout T."/>
            <person name="Lass-Florl C."/>
            <person name="Gabaldon T."/>
        </authorList>
    </citation>
    <scope>NUCLEOTIDE SEQUENCE [LARGE SCALE GENOMIC DNA]</scope>
    <source>
        <strain evidence="3 4">CBS 180</strain>
    </source>
</reference>
<dbReference type="PANTHER" id="PTHR45006">
    <property type="entry name" value="DNAJ-LIKE PROTEIN 1"/>
    <property type="match status" value="1"/>
</dbReference>
<dbReference type="Pfam" id="PF00226">
    <property type="entry name" value="DnaJ"/>
    <property type="match status" value="1"/>
</dbReference>
<dbReference type="Proteomes" id="UP000307173">
    <property type="component" value="Unassembled WGS sequence"/>
</dbReference>
<dbReference type="STRING" id="52247.A0A4V4NFK1"/>
<dbReference type="SUPFAM" id="SSF46565">
    <property type="entry name" value="Chaperone J-domain"/>
    <property type="match status" value="1"/>
</dbReference>
<dbReference type="PANTHER" id="PTHR45006:SF2">
    <property type="entry name" value="PROTEIN CAJ1"/>
    <property type="match status" value="1"/>
</dbReference>
<dbReference type="GO" id="GO:0016558">
    <property type="term" value="P:protein import into peroxisome matrix"/>
    <property type="evidence" value="ECO:0007669"/>
    <property type="project" value="TreeGrafter"/>
</dbReference>
<dbReference type="InterPro" id="IPR026894">
    <property type="entry name" value="DnaJ_X"/>
</dbReference>
<dbReference type="PROSITE" id="PS00636">
    <property type="entry name" value="DNAJ_1"/>
    <property type="match status" value="1"/>
</dbReference>
<dbReference type="OrthoDB" id="552049at2759"/>
<dbReference type="SMART" id="SM00271">
    <property type="entry name" value="DnaJ"/>
    <property type="match status" value="1"/>
</dbReference>
<keyword evidence="4" id="KW-1185">Reference proteome</keyword>
<feature type="region of interest" description="Disordered" evidence="1">
    <location>
        <begin position="149"/>
        <end position="168"/>
    </location>
</feature>
<comment type="caution">
    <text evidence="3">The sequence shown here is derived from an EMBL/GenBank/DDBJ whole genome shotgun (WGS) entry which is preliminary data.</text>
</comment>
<dbReference type="PRINTS" id="PR00625">
    <property type="entry name" value="JDOMAIN"/>
</dbReference>
<dbReference type="AlphaFoldDB" id="A0A4V4NFK1"/>
<feature type="region of interest" description="Disordered" evidence="1">
    <location>
        <begin position="383"/>
        <end position="458"/>
    </location>
</feature>
<dbReference type="Pfam" id="PF14308">
    <property type="entry name" value="DnaJ-X"/>
    <property type="match status" value="1"/>
</dbReference>
<dbReference type="CDD" id="cd06257">
    <property type="entry name" value="DnaJ"/>
    <property type="match status" value="1"/>
</dbReference>
<dbReference type="InterPro" id="IPR052814">
    <property type="entry name" value="Peroxisomal_DnaJ"/>
</dbReference>